<keyword evidence="2" id="KW-1185">Reference proteome</keyword>
<organism evidence="1 2">
    <name type="scientific">Methanocalculus taiwanensis</name>
    <dbReference type="NCBI Taxonomy" id="106207"/>
    <lineage>
        <taxon>Archaea</taxon>
        <taxon>Methanobacteriati</taxon>
        <taxon>Methanobacteriota</taxon>
        <taxon>Stenosarchaea group</taxon>
        <taxon>Methanomicrobia</taxon>
        <taxon>Methanomicrobiales</taxon>
        <taxon>Methanocalculaceae</taxon>
        <taxon>Methanocalculus</taxon>
    </lineage>
</organism>
<evidence type="ECO:0000313" key="2">
    <source>
        <dbReference type="Proteomes" id="UP001524383"/>
    </source>
</evidence>
<proteinExistence type="predicted"/>
<sequence>MVKKDKMVRSLTLTMNAPLNEKYEIIKQDLFEKYGIDSDAQVIKTLIVSYYRDHILTLIHQQCIDYIKQEIMNDYNIDPDRLVIEAKFLPNRVGEIIEPFDDYEEEEHDGEQ</sequence>
<accession>A0ABD4TI01</accession>
<reference evidence="1 2" key="1">
    <citation type="submission" date="2019-08" db="EMBL/GenBank/DDBJ databases">
        <authorList>
            <person name="Chen S.-C."/>
            <person name="Lai M.-C."/>
            <person name="You Y.-T."/>
        </authorList>
    </citation>
    <scope>NUCLEOTIDE SEQUENCE [LARGE SCALE GENOMIC DNA]</scope>
    <source>
        <strain evidence="1 2">P2F9704a</strain>
    </source>
</reference>
<dbReference type="EMBL" id="VOTZ01000011">
    <property type="protein sequence ID" value="MCQ1538573.1"/>
    <property type="molecule type" value="Genomic_DNA"/>
</dbReference>
<dbReference type="AlphaFoldDB" id="A0ABD4TI01"/>
<evidence type="ECO:0000313" key="1">
    <source>
        <dbReference type="EMBL" id="MCQ1538573.1"/>
    </source>
</evidence>
<comment type="caution">
    <text evidence="1">The sequence shown here is derived from an EMBL/GenBank/DDBJ whole genome shotgun (WGS) entry which is preliminary data.</text>
</comment>
<gene>
    <name evidence="1" type="ORF">FTO68_06185</name>
</gene>
<dbReference type="Proteomes" id="UP001524383">
    <property type="component" value="Unassembled WGS sequence"/>
</dbReference>
<name>A0ABD4TI01_9EURY</name>
<protein>
    <submittedName>
        <fullName evidence="1">Uncharacterized protein</fullName>
    </submittedName>
</protein>
<dbReference type="RefSeq" id="WP_255332519.1">
    <property type="nucleotide sequence ID" value="NZ_VOTZ01000011.1"/>
</dbReference>